<dbReference type="AlphaFoldDB" id="A0A3P6QGU5"/>
<dbReference type="InterPro" id="IPR012341">
    <property type="entry name" value="6hp_glycosidase-like_sf"/>
</dbReference>
<reference evidence="2 3" key="1">
    <citation type="submission" date="2018-11" db="EMBL/GenBank/DDBJ databases">
        <authorList>
            <consortium name="Pathogen Informatics"/>
        </authorList>
    </citation>
    <scope>NUCLEOTIDE SEQUENCE [LARGE SCALE GENOMIC DNA]</scope>
</reference>
<proteinExistence type="predicted"/>
<evidence type="ECO:0000313" key="3">
    <source>
        <dbReference type="Proteomes" id="UP000271889"/>
    </source>
</evidence>
<gene>
    <name evidence="2" type="ORF">CGOC_LOCUS1808</name>
</gene>
<dbReference type="OrthoDB" id="10248904at2759"/>
<dbReference type="InterPro" id="IPR032790">
    <property type="entry name" value="GDE_C"/>
</dbReference>
<dbReference type="InterPro" id="IPR008928">
    <property type="entry name" value="6-hairpin_glycosidase_sf"/>
</dbReference>
<dbReference type="EMBL" id="UYRV01003668">
    <property type="protein sequence ID" value="VDK50556.1"/>
    <property type="molecule type" value="Genomic_DNA"/>
</dbReference>
<dbReference type="GO" id="GO:0004134">
    <property type="term" value="F:4-alpha-glucanotransferase activity"/>
    <property type="evidence" value="ECO:0007669"/>
    <property type="project" value="InterPro"/>
</dbReference>
<dbReference type="Proteomes" id="UP000271889">
    <property type="component" value="Unassembled WGS sequence"/>
</dbReference>
<dbReference type="PANTHER" id="PTHR10569:SF2">
    <property type="entry name" value="GLYCOGEN DEBRANCHING ENZYME"/>
    <property type="match status" value="1"/>
</dbReference>
<dbReference type="GO" id="GO:0004135">
    <property type="term" value="F:amylo-alpha-1,6-glucosidase activity"/>
    <property type="evidence" value="ECO:0007669"/>
    <property type="project" value="InterPro"/>
</dbReference>
<feature type="non-terminal residue" evidence="2">
    <location>
        <position position="1"/>
    </location>
</feature>
<dbReference type="GO" id="GO:0005980">
    <property type="term" value="P:glycogen catabolic process"/>
    <property type="evidence" value="ECO:0007669"/>
    <property type="project" value="InterPro"/>
</dbReference>
<evidence type="ECO:0000259" key="1">
    <source>
        <dbReference type="Pfam" id="PF06202"/>
    </source>
</evidence>
<dbReference type="Pfam" id="PF06202">
    <property type="entry name" value="GDE_C"/>
    <property type="match status" value="1"/>
</dbReference>
<name>A0A3P6QGU5_CYLGO</name>
<accession>A0A3P6QGU5</accession>
<feature type="domain" description="Glycogen debranching enzyme C-terminal" evidence="1">
    <location>
        <begin position="3"/>
        <end position="318"/>
    </location>
</feature>
<organism evidence="2 3">
    <name type="scientific">Cylicostephanus goldi</name>
    <name type="common">Nematode worm</name>
    <dbReference type="NCBI Taxonomy" id="71465"/>
    <lineage>
        <taxon>Eukaryota</taxon>
        <taxon>Metazoa</taxon>
        <taxon>Ecdysozoa</taxon>
        <taxon>Nematoda</taxon>
        <taxon>Chromadorea</taxon>
        <taxon>Rhabditida</taxon>
        <taxon>Rhabditina</taxon>
        <taxon>Rhabditomorpha</taxon>
        <taxon>Strongyloidea</taxon>
        <taxon>Strongylidae</taxon>
        <taxon>Cylicostephanus</taxon>
    </lineage>
</organism>
<evidence type="ECO:0000313" key="2">
    <source>
        <dbReference type="EMBL" id="VDK50556.1"/>
    </source>
</evidence>
<protein>
    <recommendedName>
        <fullName evidence="1">Glycogen debranching enzyme C-terminal domain-containing protein</fullName>
    </recommendedName>
</protein>
<feature type="non-terminal residue" evidence="2">
    <location>
        <position position="318"/>
    </location>
</feature>
<keyword evidence="3" id="KW-1185">Reference proteome</keyword>
<sequence>IFRNIIISYAGCLRHGLIPNLLAEGKGARYNCRDAVWFWLYGIERYVRMAPEGHEILKCPVLRIYPDDDVIYGEDAREQLLIDVMYEALSRHFAGIDFRERNAGFEIDEHMKDEGFNVKAYVDRNTGFIHGGNRWNCGTWMDKMGSSEKAGNRGEPATPRDGAAVELQALAYNILCAMAEWSDSGLISQNGVSHDSENWTWSQWAEKIKANFEPQFYVSENDDSKYVNRRNILKDTVGSSLGYSDYELRPNFTIALATAPTLVDPHKAWLALEAAKKYLLGPIGIKTLDPSDWAYNGDYYNDDGCDKKTACGWNYHQG</sequence>
<dbReference type="SUPFAM" id="SSF48208">
    <property type="entry name" value="Six-hairpin glycosidases"/>
    <property type="match status" value="1"/>
</dbReference>
<dbReference type="Gene3D" id="1.50.10.10">
    <property type="match status" value="1"/>
</dbReference>
<dbReference type="InterPro" id="IPR010401">
    <property type="entry name" value="AGL/Gdb1"/>
</dbReference>
<dbReference type="PANTHER" id="PTHR10569">
    <property type="entry name" value="GLYCOGEN DEBRANCHING ENZYME"/>
    <property type="match status" value="1"/>
</dbReference>